<dbReference type="RefSeq" id="WP_075134005.1">
    <property type="nucleotide sequence ID" value="NZ_MSIF01000007.1"/>
</dbReference>
<protein>
    <submittedName>
        <fullName evidence="1">Uncharacterized protein</fullName>
    </submittedName>
</protein>
<dbReference type="Proteomes" id="UP000185696">
    <property type="component" value="Unassembled WGS sequence"/>
</dbReference>
<dbReference type="EMBL" id="MSIF01000007">
    <property type="protein sequence ID" value="OLF10285.1"/>
    <property type="molecule type" value="Genomic_DNA"/>
</dbReference>
<sequence length="63" mass="7336">MRTEDLPTEPFSVVWSRGHCYVREATTGRARWTGLWMGIDDRGRPQALTDADLHRRGWSLHRA</sequence>
<dbReference type="AlphaFoldDB" id="A0A7Z0WMG1"/>
<evidence type="ECO:0000313" key="1">
    <source>
        <dbReference type="EMBL" id="OLF10285.1"/>
    </source>
</evidence>
<accession>A0A7Z0WMG1</accession>
<gene>
    <name evidence="1" type="ORF">BLA60_16710</name>
</gene>
<proteinExistence type="predicted"/>
<reference evidence="1 2" key="1">
    <citation type="submission" date="2016-12" db="EMBL/GenBank/DDBJ databases">
        <title>The draft genome sequence of Actinophytocola xinjiangensis.</title>
        <authorList>
            <person name="Wang W."/>
            <person name="Yuan L."/>
        </authorList>
    </citation>
    <scope>NUCLEOTIDE SEQUENCE [LARGE SCALE GENOMIC DNA]</scope>
    <source>
        <strain evidence="1 2">CGMCC 4.4663</strain>
    </source>
</reference>
<organism evidence="1 2">
    <name type="scientific">Actinophytocola xinjiangensis</name>
    <dbReference type="NCBI Taxonomy" id="485602"/>
    <lineage>
        <taxon>Bacteria</taxon>
        <taxon>Bacillati</taxon>
        <taxon>Actinomycetota</taxon>
        <taxon>Actinomycetes</taxon>
        <taxon>Pseudonocardiales</taxon>
        <taxon>Pseudonocardiaceae</taxon>
    </lineage>
</organism>
<keyword evidence="2" id="KW-1185">Reference proteome</keyword>
<evidence type="ECO:0000313" key="2">
    <source>
        <dbReference type="Proteomes" id="UP000185696"/>
    </source>
</evidence>
<name>A0A7Z0WMG1_9PSEU</name>
<comment type="caution">
    <text evidence="1">The sequence shown here is derived from an EMBL/GenBank/DDBJ whole genome shotgun (WGS) entry which is preliminary data.</text>
</comment>